<dbReference type="Pfam" id="PF07833">
    <property type="entry name" value="Cu_amine_oxidN1"/>
    <property type="match status" value="1"/>
</dbReference>
<evidence type="ECO:0000313" key="3">
    <source>
        <dbReference type="Proteomes" id="UP000838686"/>
    </source>
</evidence>
<dbReference type="EMBL" id="CAKMMF010000059">
    <property type="protein sequence ID" value="CAH1226142.1"/>
    <property type="molecule type" value="Genomic_DNA"/>
</dbReference>
<sequence length="335" mass="37879">MKKLNMLKMVVVTLLFSMTLIGSMPVETSALSMPLRAVVNGDRLYFPDGQPFVDAQNRIQVPIRFIAEALGVQVNWDGKTKKALFHSGTTKVTLTIGKKEYEVSDKKLNMDTVALLKDGRTYVPARYVAEAFGAAVKWEQVIRTVYVTTQGSTSTPVKPEEKEKGTTTYYDGIPFNNVRDIDEYERMSVDKSEEFVLKLADQLTFVKENGKYVIKCTYPKIPEAYEWSLGVRIYFKKGGYNSYSALTSFKENRVPIDGSFTKAVPISSASEVEYFNIIMSVSLKKKLGGLLDKETGSFNIVVEPSVSKSAIYIPQSSRYPQVEYKDFDFNKMFQW</sequence>
<protein>
    <recommendedName>
        <fullName evidence="1">Copper amine oxidase-like N-terminal domain-containing protein</fullName>
    </recommendedName>
</protein>
<evidence type="ECO:0000259" key="1">
    <source>
        <dbReference type="Pfam" id="PF07833"/>
    </source>
</evidence>
<reference evidence="2" key="1">
    <citation type="submission" date="2022-01" db="EMBL/GenBank/DDBJ databases">
        <authorList>
            <person name="Criscuolo A."/>
        </authorList>
    </citation>
    <scope>NUCLEOTIDE SEQUENCE</scope>
    <source>
        <strain evidence="2">CIP111893</strain>
    </source>
</reference>
<feature type="domain" description="Copper amine oxidase-like N-terminal" evidence="1">
    <location>
        <begin position="38"/>
        <end position="147"/>
    </location>
</feature>
<organism evidence="2 3">
    <name type="scientific">Paenibacillus plantiphilus</name>
    <dbReference type="NCBI Taxonomy" id="2905650"/>
    <lineage>
        <taxon>Bacteria</taxon>
        <taxon>Bacillati</taxon>
        <taxon>Bacillota</taxon>
        <taxon>Bacilli</taxon>
        <taxon>Bacillales</taxon>
        <taxon>Paenibacillaceae</taxon>
        <taxon>Paenibacillus</taxon>
    </lineage>
</organism>
<dbReference type="Gene3D" id="3.30.457.10">
    <property type="entry name" value="Copper amine oxidase-like, N-terminal domain"/>
    <property type="match status" value="1"/>
</dbReference>
<dbReference type="RefSeq" id="WP_236347662.1">
    <property type="nucleotide sequence ID" value="NZ_CAKMMF010000059.1"/>
</dbReference>
<keyword evidence="3" id="KW-1185">Reference proteome</keyword>
<accession>A0ABM9CY32</accession>
<dbReference type="Proteomes" id="UP000838686">
    <property type="component" value="Unassembled WGS sequence"/>
</dbReference>
<proteinExistence type="predicted"/>
<dbReference type="SUPFAM" id="SSF55383">
    <property type="entry name" value="Copper amine oxidase, domain N"/>
    <property type="match status" value="1"/>
</dbReference>
<dbReference type="InterPro" id="IPR012854">
    <property type="entry name" value="Cu_amine_oxidase-like_N"/>
</dbReference>
<comment type="caution">
    <text evidence="2">The sequence shown here is derived from an EMBL/GenBank/DDBJ whole genome shotgun (WGS) entry which is preliminary data.</text>
</comment>
<evidence type="ECO:0000313" key="2">
    <source>
        <dbReference type="EMBL" id="CAH1226142.1"/>
    </source>
</evidence>
<name>A0ABM9CY32_9BACL</name>
<gene>
    <name evidence="2" type="ORF">PAECIP111893_05326</name>
</gene>
<dbReference type="InterPro" id="IPR036582">
    <property type="entry name" value="Mao_N_sf"/>
</dbReference>